<evidence type="ECO:0000256" key="5">
    <source>
        <dbReference type="ARBA" id="ARBA00022989"/>
    </source>
</evidence>
<dbReference type="PRINTS" id="PR01437">
    <property type="entry name" value="NUOXDRDTASE4"/>
</dbReference>
<name>A0ABV4BIV0_9GAMM</name>
<sequence length="507" mass="53247">MNHWIILPLLLPLITGALLLVSARGPLRFQRALSLLGTGALLLVAVYLFALANDDAIGVYLVSDWPGPFGIVMVLDRLSALLLLLTAVLALGALLYAFQGTDRQGPVFHALFQFQLLGINGAFLTGDLFNLFVFFEILLIASYGLLLHGGGKLKTRAGLHYVVLNLTGSSLFLIAIGILYGVTGTLNMADLGRVAATLSPEDVPLAAAGAMLLLVVFALKAAILPLHFWLPHAYGETTAPVAALFAIMTKVGVYAIIRMFTLFSHDGGPLTGLVEPWLLAAALLTLAAGTFGAMASLDLRRKIAYLVMVSIGTLLLAVSLGTQAGLTGSFFYLVHSTLVTGAFFLIADLIAKGRQQGAMITEGVRPAGSAPLGVLYLLAAIAAVGLPPLSGLVGKVLILMAAQQTPWLGLIWTALLVSGLLILVSLARAGSYLFWRGPVSTSDHAPSWPLLTPAILLLSTSPLLVLFGGPMTEFAAATAAQMLDTSAYIEAVLGQTPISPRIPLEAP</sequence>
<dbReference type="Proteomes" id="UP001564408">
    <property type="component" value="Unassembled WGS sequence"/>
</dbReference>
<feature type="transmembrane region" description="Helical" evidence="8">
    <location>
        <begin position="32"/>
        <end position="52"/>
    </location>
</feature>
<evidence type="ECO:0000256" key="8">
    <source>
        <dbReference type="SAM" id="Phobius"/>
    </source>
</evidence>
<comment type="caution">
    <text evidence="10">The sequence shown here is derived from an EMBL/GenBank/DDBJ whole genome shotgun (WGS) entry which is preliminary data.</text>
</comment>
<feature type="transmembrane region" description="Helical" evidence="8">
    <location>
        <begin position="330"/>
        <end position="351"/>
    </location>
</feature>
<feature type="transmembrane region" description="Helical" evidence="8">
    <location>
        <begin position="304"/>
        <end position="324"/>
    </location>
</feature>
<feature type="transmembrane region" description="Helical" evidence="8">
    <location>
        <begin position="203"/>
        <end position="226"/>
    </location>
</feature>
<keyword evidence="11" id="KW-1185">Reference proteome</keyword>
<feature type="transmembrane region" description="Helical" evidence="8">
    <location>
        <begin position="238"/>
        <end position="257"/>
    </location>
</feature>
<dbReference type="NCBIfam" id="NF009309">
    <property type="entry name" value="PRK12666.1"/>
    <property type="match status" value="1"/>
</dbReference>
<feature type="transmembrane region" description="Helical" evidence="8">
    <location>
        <begin position="105"/>
        <end position="123"/>
    </location>
</feature>
<comment type="subcellular location">
    <subcellularLocation>
        <location evidence="1">Cell membrane</location>
        <topology evidence="1">Multi-pass membrane protein</topology>
    </subcellularLocation>
    <subcellularLocation>
        <location evidence="7">Membrane</location>
        <topology evidence="7">Multi-pass membrane protein</topology>
    </subcellularLocation>
</comment>
<reference evidence="10 11" key="1">
    <citation type="submission" date="2024-05" db="EMBL/GenBank/DDBJ databases">
        <title>Genome Sequence and Characterization of the New Strain Purple Sulfur Bacterium of Genus Thioalkalicoccus.</title>
        <authorList>
            <person name="Bryantseva I.A."/>
            <person name="Kyndt J.A."/>
            <person name="Imhoff J.F."/>
        </authorList>
    </citation>
    <scope>NUCLEOTIDE SEQUENCE [LARGE SCALE GENOMIC DNA]</scope>
    <source>
        <strain evidence="10 11">Um2</strain>
    </source>
</reference>
<evidence type="ECO:0000256" key="4">
    <source>
        <dbReference type="ARBA" id="ARBA00022692"/>
    </source>
</evidence>
<organism evidence="10 11">
    <name type="scientific">Thioalkalicoccus limnaeus</name>
    <dbReference type="NCBI Taxonomy" id="120681"/>
    <lineage>
        <taxon>Bacteria</taxon>
        <taxon>Pseudomonadati</taxon>
        <taxon>Pseudomonadota</taxon>
        <taxon>Gammaproteobacteria</taxon>
        <taxon>Chromatiales</taxon>
        <taxon>Chromatiaceae</taxon>
        <taxon>Thioalkalicoccus</taxon>
    </lineage>
</organism>
<gene>
    <name evidence="10" type="ORF">ABC977_08205</name>
</gene>
<evidence type="ECO:0000256" key="7">
    <source>
        <dbReference type="RuleBase" id="RU000320"/>
    </source>
</evidence>
<keyword evidence="3" id="KW-1003">Cell membrane</keyword>
<evidence type="ECO:0000259" key="9">
    <source>
        <dbReference type="Pfam" id="PF00361"/>
    </source>
</evidence>
<dbReference type="InterPro" id="IPR001750">
    <property type="entry name" value="ND/Mrp_TM"/>
</dbReference>
<feature type="transmembrane region" description="Helical" evidence="8">
    <location>
        <begin position="410"/>
        <end position="435"/>
    </location>
</feature>
<evidence type="ECO:0000256" key="2">
    <source>
        <dbReference type="ARBA" id="ARBA00005346"/>
    </source>
</evidence>
<evidence type="ECO:0000256" key="1">
    <source>
        <dbReference type="ARBA" id="ARBA00004651"/>
    </source>
</evidence>
<evidence type="ECO:0000313" key="10">
    <source>
        <dbReference type="EMBL" id="MEY6432385.1"/>
    </source>
</evidence>
<evidence type="ECO:0000256" key="6">
    <source>
        <dbReference type="ARBA" id="ARBA00023136"/>
    </source>
</evidence>
<proteinExistence type="inferred from homology"/>
<keyword evidence="4 7" id="KW-0812">Transmembrane</keyword>
<feature type="transmembrane region" description="Helical" evidence="8">
    <location>
        <begin position="372"/>
        <end position="390"/>
    </location>
</feature>
<feature type="transmembrane region" description="Helical" evidence="8">
    <location>
        <begin position="159"/>
        <end position="183"/>
    </location>
</feature>
<feature type="transmembrane region" description="Helical" evidence="8">
    <location>
        <begin position="277"/>
        <end position="297"/>
    </location>
</feature>
<dbReference type="Pfam" id="PF00361">
    <property type="entry name" value="Proton_antipo_M"/>
    <property type="match status" value="1"/>
</dbReference>
<comment type="similarity">
    <text evidence="2">Belongs to the CPA3 antiporters (TC 2.A.63) subunit D family.</text>
</comment>
<dbReference type="EMBL" id="JBDKXB010000008">
    <property type="protein sequence ID" value="MEY6432385.1"/>
    <property type="molecule type" value="Genomic_DNA"/>
</dbReference>
<protein>
    <submittedName>
        <fullName evidence="10">Monovalent cation/H+ antiporter subunit D</fullName>
    </submittedName>
</protein>
<accession>A0ABV4BIV0</accession>
<evidence type="ECO:0000256" key="3">
    <source>
        <dbReference type="ARBA" id="ARBA00022475"/>
    </source>
</evidence>
<dbReference type="InterPro" id="IPR050586">
    <property type="entry name" value="CPA3_Na-H_Antiporter_D"/>
</dbReference>
<feature type="transmembrane region" description="Helical" evidence="8">
    <location>
        <begin position="129"/>
        <end position="147"/>
    </location>
</feature>
<feature type="transmembrane region" description="Helical" evidence="8">
    <location>
        <begin position="6"/>
        <end position="25"/>
    </location>
</feature>
<feature type="domain" description="NADH:quinone oxidoreductase/Mrp antiporter transmembrane" evidence="9">
    <location>
        <begin position="126"/>
        <end position="415"/>
    </location>
</feature>
<feature type="transmembrane region" description="Helical" evidence="8">
    <location>
        <begin position="78"/>
        <end position="98"/>
    </location>
</feature>
<dbReference type="PANTHER" id="PTHR42703:SF1">
    <property type="entry name" value="NA(+)_H(+) ANTIPORTER SUBUNIT D1"/>
    <property type="match status" value="1"/>
</dbReference>
<keyword evidence="6 8" id="KW-0472">Membrane</keyword>
<evidence type="ECO:0000313" key="11">
    <source>
        <dbReference type="Proteomes" id="UP001564408"/>
    </source>
</evidence>
<keyword evidence="5 8" id="KW-1133">Transmembrane helix</keyword>
<dbReference type="InterPro" id="IPR003918">
    <property type="entry name" value="NADH_UbQ_OxRdtase"/>
</dbReference>
<dbReference type="PANTHER" id="PTHR42703">
    <property type="entry name" value="NADH DEHYDROGENASE"/>
    <property type="match status" value="1"/>
</dbReference>
<dbReference type="RefSeq" id="WP_369666773.1">
    <property type="nucleotide sequence ID" value="NZ_JBDKXB010000008.1"/>
</dbReference>